<evidence type="ECO:0000313" key="2">
    <source>
        <dbReference type="Proteomes" id="UP000596661"/>
    </source>
</evidence>
<keyword evidence="2" id="KW-1185">Reference proteome</keyword>
<dbReference type="AlphaFoldDB" id="A0A803PCQ4"/>
<organism evidence="1 2">
    <name type="scientific">Cannabis sativa</name>
    <name type="common">Hemp</name>
    <name type="synonym">Marijuana</name>
    <dbReference type="NCBI Taxonomy" id="3483"/>
    <lineage>
        <taxon>Eukaryota</taxon>
        <taxon>Viridiplantae</taxon>
        <taxon>Streptophyta</taxon>
        <taxon>Embryophyta</taxon>
        <taxon>Tracheophyta</taxon>
        <taxon>Spermatophyta</taxon>
        <taxon>Magnoliopsida</taxon>
        <taxon>eudicotyledons</taxon>
        <taxon>Gunneridae</taxon>
        <taxon>Pentapetalae</taxon>
        <taxon>rosids</taxon>
        <taxon>fabids</taxon>
        <taxon>Rosales</taxon>
        <taxon>Cannabaceae</taxon>
        <taxon>Cannabis</taxon>
    </lineage>
</organism>
<dbReference type="EnsemblPlants" id="evm.model.04.1353">
    <property type="protein sequence ID" value="cds.evm.model.04.1353"/>
    <property type="gene ID" value="evm.TU.04.1353"/>
</dbReference>
<proteinExistence type="predicted"/>
<name>A0A803PCQ4_CANSA</name>
<accession>A0A803PCQ4</accession>
<evidence type="ECO:0000313" key="1">
    <source>
        <dbReference type="EnsemblPlants" id="cds.evm.model.04.1353"/>
    </source>
</evidence>
<sequence>MGSEAFLERMLAPRKALFDSQMKVDHVSTYREGSSSGTHDEGLVDPLVEEVVGQDIDHQVGQHADDGAGLDSIDLDSEAPDLTLSALGHI</sequence>
<reference evidence="1" key="2">
    <citation type="submission" date="2021-03" db="UniProtKB">
        <authorList>
            <consortium name="EnsemblPlants"/>
        </authorList>
    </citation>
    <scope>IDENTIFICATION</scope>
</reference>
<dbReference type="Gramene" id="evm.model.04.1353">
    <property type="protein sequence ID" value="cds.evm.model.04.1353"/>
    <property type="gene ID" value="evm.TU.04.1353"/>
</dbReference>
<protein>
    <submittedName>
        <fullName evidence="1">Uncharacterized protein</fullName>
    </submittedName>
</protein>
<dbReference type="EMBL" id="UZAU01000385">
    <property type="status" value="NOT_ANNOTATED_CDS"/>
    <property type="molecule type" value="Genomic_DNA"/>
</dbReference>
<reference evidence="1" key="1">
    <citation type="submission" date="2018-11" db="EMBL/GenBank/DDBJ databases">
        <authorList>
            <person name="Grassa J C."/>
        </authorList>
    </citation>
    <scope>NUCLEOTIDE SEQUENCE [LARGE SCALE GENOMIC DNA]</scope>
</reference>
<dbReference type="Proteomes" id="UP000596661">
    <property type="component" value="Chromosome 4"/>
</dbReference>